<dbReference type="GO" id="GO:0003697">
    <property type="term" value="F:single-stranded DNA binding"/>
    <property type="evidence" value="ECO:0007669"/>
    <property type="project" value="TreeGrafter"/>
</dbReference>
<keyword evidence="2" id="KW-0539">Nucleus</keyword>
<dbReference type="Gene3D" id="3.40.50.1010">
    <property type="entry name" value="5'-nuclease"/>
    <property type="match status" value="1"/>
</dbReference>
<evidence type="ECO:0000313" key="5">
    <source>
        <dbReference type="EMBL" id="KAK3102507.1"/>
    </source>
</evidence>
<evidence type="ECO:0000256" key="2">
    <source>
        <dbReference type="ARBA" id="ARBA00023242"/>
    </source>
</evidence>
<dbReference type="InterPro" id="IPR006086">
    <property type="entry name" value="XPG-I_dom"/>
</dbReference>
<evidence type="ECO:0000313" key="6">
    <source>
        <dbReference type="Proteomes" id="UP001186944"/>
    </source>
</evidence>
<feature type="region of interest" description="Disordered" evidence="3">
    <location>
        <begin position="177"/>
        <end position="196"/>
    </location>
</feature>
<evidence type="ECO:0000259" key="4">
    <source>
        <dbReference type="SMART" id="SM00484"/>
    </source>
</evidence>
<keyword evidence="6" id="KW-1185">Reference proteome</keyword>
<accession>A0AA88YJI1</accession>
<dbReference type="SUPFAM" id="SSF88723">
    <property type="entry name" value="PIN domain-like"/>
    <property type="match status" value="1"/>
</dbReference>
<dbReference type="SMART" id="SM00484">
    <property type="entry name" value="XPGI"/>
    <property type="match status" value="1"/>
</dbReference>
<comment type="caution">
    <text evidence="5">The sequence shown here is derived from an EMBL/GenBank/DDBJ whole genome shotgun (WGS) entry which is preliminary data.</text>
</comment>
<gene>
    <name evidence="5" type="ORF">FSP39_011864</name>
</gene>
<reference evidence="5" key="1">
    <citation type="submission" date="2019-08" db="EMBL/GenBank/DDBJ databases">
        <title>The improved chromosome-level genome for the pearl oyster Pinctada fucata martensii using PacBio sequencing and Hi-C.</title>
        <authorList>
            <person name="Zheng Z."/>
        </authorList>
    </citation>
    <scope>NUCLEOTIDE SEQUENCE</scope>
    <source>
        <strain evidence="5">ZZ-2019</strain>
        <tissue evidence="5">Adductor muscle</tissue>
    </source>
</reference>
<name>A0AA88YJI1_PINIB</name>
<organism evidence="5 6">
    <name type="scientific">Pinctada imbricata</name>
    <name type="common">Atlantic pearl-oyster</name>
    <name type="synonym">Pinctada martensii</name>
    <dbReference type="NCBI Taxonomy" id="66713"/>
    <lineage>
        <taxon>Eukaryota</taxon>
        <taxon>Metazoa</taxon>
        <taxon>Spiralia</taxon>
        <taxon>Lophotrochozoa</taxon>
        <taxon>Mollusca</taxon>
        <taxon>Bivalvia</taxon>
        <taxon>Autobranchia</taxon>
        <taxon>Pteriomorphia</taxon>
        <taxon>Pterioida</taxon>
        <taxon>Pterioidea</taxon>
        <taxon>Pteriidae</taxon>
        <taxon>Pinctada</taxon>
    </lineage>
</organism>
<dbReference type="Pfam" id="PF00867">
    <property type="entry name" value="XPG_I"/>
    <property type="match status" value="1"/>
</dbReference>
<feature type="domain" description="XPG-I" evidence="4">
    <location>
        <begin position="7"/>
        <end position="77"/>
    </location>
</feature>
<dbReference type="PANTHER" id="PTHR16171">
    <property type="entry name" value="DNA REPAIR PROTEIN COMPLEMENTING XP-G CELLS-RELATED"/>
    <property type="match status" value="1"/>
</dbReference>
<proteinExistence type="predicted"/>
<comment type="subcellular location">
    <subcellularLocation>
        <location evidence="1">Nucleus</location>
    </subcellularLocation>
</comment>
<feature type="compositionally biased region" description="Polar residues" evidence="3">
    <location>
        <begin position="184"/>
        <end position="196"/>
    </location>
</feature>
<dbReference type="Proteomes" id="UP001186944">
    <property type="component" value="Unassembled WGS sequence"/>
</dbReference>
<dbReference type="GO" id="GO:0004520">
    <property type="term" value="F:DNA endonuclease activity"/>
    <property type="evidence" value="ECO:0007669"/>
    <property type="project" value="TreeGrafter"/>
</dbReference>
<evidence type="ECO:0000256" key="3">
    <source>
        <dbReference type="SAM" id="MobiDB-lite"/>
    </source>
</evidence>
<sequence>MLRTAGSFRSSLCTKSGEAEAMCAALNAAGMVDGSITNDGDAFLHGAHQVYRNFNLSSEDPHVECFSMDDIEEKLSLDRSKLVAMALLLGKVRSVPDFTQTKVISKFLDVKDKCPKKIQSWKRSQLVRLQNYALRKLEWPEEYTEEKILPLLTLWDLLDISRGNTLVQHLAPYRIVKKRPRQGKNPNKTGRNVGNH</sequence>
<dbReference type="GO" id="GO:0005634">
    <property type="term" value="C:nucleus"/>
    <property type="evidence" value="ECO:0007669"/>
    <property type="project" value="UniProtKB-SubCell"/>
</dbReference>
<protein>
    <recommendedName>
        <fullName evidence="4">XPG-I domain-containing protein</fullName>
    </recommendedName>
</protein>
<dbReference type="InterPro" id="IPR029060">
    <property type="entry name" value="PIN-like_dom_sf"/>
</dbReference>
<evidence type="ECO:0000256" key="1">
    <source>
        <dbReference type="ARBA" id="ARBA00004123"/>
    </source>
</evidence>
<dbReference type="EMBL" id="VSWD01000005">
    <property type="protein sequence ID" value="KAK3102507.1"/>
    <property type="molecule type" value="Genomic_DNA"/>
</dbReference>
<dbReference type="AlphaFoldDB" id="A0AA88YJI1"/>
<dbReference type="PANTHER" id="PTHR16171:SF7">
    <property type="entry name" value="DNA REPAIR PROTEIN RAD2"/>
    <property type="match status" value="1"/>
</dbReference>